<name>A0A3M0KIN9_HIRRU</name>
<evidence type="ECO:0000313" key="1">
    <source>
        <dbReference type="EMBL" id="RMC13102.1"/>
    </source>
</evidence>
<gene>
    <name evidence="1" type="ORF">DUI87_10633</name>
</gene>
<reference evidence="1 2" key="1">
    <citation type="submission" date="2018-07" db="EMBL/GenBank/DDBJ databases">
        <title>A high quality draft genome assembly of the barn swallow (H. rustica rustica).</title>
        <authorList>
            <person name="Formenti G."/>
            <person name="Chiara M."/>
            <person name="Poveda L."/>
            <person name="Francoijs K.-J."/>
            <person name="Bonisoli-Alquati A."/>
            <person name="Canova L."/>
            <person name="Gianfranceschi L."/>
            <person name="Horner D.S."/>
            <person name="Saino N."/>
        </authorList>
    </citation>
    <scope>NUCLEOTIDE SEQUENCE [LARGE SCALE GENOMIC DNA]</scope>
    <source>
        <strain evidence="1">Chelidonia</strain>
        <tissue evidence="1">Blood</tissue>
    </source>
</reference>
<comment type="caution">
    <text evidence="1">The sequence shown here is derived from an EMBL/GenBank/DDBJ whole genome shotgun (WGS) entry which is preliminary data.</text>
</comment>
<evidence type="ECO:0000313" key="2">
    <source>
        <dbReference type="Proteomes" id="UP000269221"/>
    </source>
</evidence>
<organism evidence="1 2">
    <name type="scientific">Hirundo rustica rustica</name>
    <dbReference type="NCBI Taxonomy" id="333673"/>
    <lineage>
        <taxon>Eukaryota</taxon>
        <taxon>Metazoa</taxon>
        <taxon>Chordata</taxon>
        <taxon>Craniata</taxon>
        <taxon>Vertebrata</taxon>
        <taxon>Euteleostomi</taxon>
        <taxon>Archelosauria</taxon>
        <taxon>Archosauria</taxon>
        <taxon>Dinosauria</taxon>
        <taxon>Saurischia</taxon>
        <taxon>Theropoda</taxon>
        <taxon>Coelurosauria</taxon>
        <taxon>Aves</taxon>
        <taxon>Neognathae</taxon>
        <taxon>Neoaves</taxon>
        <taxon>Telluraves</taxon>
        <taxon>Australaves</taxon>
        <taxon>Passeriformes</taxon>
        <taxon>Sylvioidea</taxon>
        <taxon>Hirundinidae</taxon>
        <taxon>Hirundo</taxon>
    </lineage>
</organism>
<dbReference type="Proteomes" id="UP000269221">
    <property type="component" value="Unassembled WGS sequence"/>
</dbReference>
<dbReference type="EMBL" id="QRBI01000106">
    <property type="protein sequence ID" value="RMC13102.1"/>
    <property type="molecule type" value="Genomic_DNA"/>
</dbReference>
<protein>
    <submittedName>
        <fullName evidence="1">Uncharacterized protein</fullName>
    </submittedName>
</protein>
<proteinExistence type="predicted"/>
<accession>A0A3M0KIN9</accession>
<sequence>MIYFLYVTPSVKIRSFTQVYKVEELPAVLSMISSSGVKGLVGVKLVPRLFNAKYLEYSELAYLITAFILLICASKWPLSSFDGCTNLKFMPPITNLQTHRCSFTQELNSDTQIDIIRDPNINRGIQWQLLFPRSIDAISINSEKCLMTSSELGWFV</sequence>
<keyword evidence="2" id="KW-1185">Reference proteome</keyword>
<dbReference type="AlphaFoldDB" id="A0A3M0KIN9"/>